<dbReference type="Proteomes" id="UP000218231">
    <property type="component" value="Unassembled WGS sequence"/>
</dbReference>
<feature type="compositionally biased region" description="Acidic residues" evidence="2">
    <location>
        <begin position="115"/>
        <end position="126"/>
    </location>
</feature>
<reference evidence="3 4" key="1">
    <citation type="journal article" date="2017" name="Curr. Biol.">
        <title>Genome architecture and evolution of a unichromosomal asexual nematode.</title>
        <authorList>
            <person name="Fradin H."/>
            <person name="Zegar C."/>
            <person name="Gutwein M."/>
            <person name="Lucas J."/>
            <person name="Kovtun M."/>
            <person name="Corcoran D."/>
            <person name="Baugh L.R."/>
            <person name="Kiontke K."/>
            <person name="Gunsalus K."/>
            <person name="Fitch D.H."/>
            <person name="Piano F."/>
        </authorList>
    </citation>
    <scope>NUCLEOTIDE SEQUENCE [LARGE SCALE GENOMIC DNA]</scope>
    <source>
        <strain evidence="3">PF1309</strain>
    </source>
</reference>
<protein>
    <submittedName>
        <fullName evidence="3">Uncharacterized protein</fullName>
    </submittedName>
</protein>
<proteinExistence type="predicted"/>
<feature type="region of interest" description="Disordered" evidence="2">
    <location>
        <begin position="1"/>
        <end position="43"/>
    </location>
</feature>
<feature type="region of interest" description="Disordered" evidence="2">
    <location>
        <begin position="58"/>
        <end position="84"/>
    </location>
</feature>
<feature type="coiled-coil region" evidence="1">
    <location>
        <begin position="158"/>
        <end position="199"/>
    </location>
</feature>
<feature type="compositionally biased region" description="Polar residues" evidence="2">
    <location>
        <begin position="652"/>
        <end position="662"/>
    </location>
</feature>
<name>A0A2A2L2M9_9BILA</name>
<feature type="compositionally biased region" description="Polar residues" evidence="2">
    <location>
        <begin position="101"/>
        <end position="114"/>
    </location>
</feature>
<gene>
    <name evidence="3" type="ORF">WR25_03564</name>
</gene>
<evidence type="ECO:0000313" key="4">
    <source>
        <dbReference type="Proteomes" id="UP000218231"/>
    </source>
</evidence>
<evidence type="ECO:0000256" key="1">
    <source>
        <dbReference type="SAM" id="Coils"/>
    </source>
</evidence>
<feature type="compositionally biased region" description="Polar residues" evidence="2">
    <location>
        <begin position="8"/>
        <end position="43"/>
    </location>
</feature>
<feature type="compositionally biased region" description="Low complexity" evidence="2">
    <location>
        <begin position="539"/>
        <end position="559"/>
    </location>
</feature>
<feature type="compositionally biased region" description="Basic and acidic residues" evidence="2">
    <location>
        <begin position="127"/>
        <end position="136"/>
    </location>
</feature>
<feature type="region of interest" description="Disordered" evidence="2">
    <location>
        <begin position="532"/>
        <end position="605"/>
    </location>
</feature>
<organism evidence="3 4">
    <name type="scientific">Diploscapter pachys</name>
    <dbReference type="NCBI Taxonomy" id="2018661"/>
    <lineage>
        <taxon>Eukaryota</taxon>
        <taxon>Metazoa</taxon>
        <taxon>Ecdysozoa</taxon>
        <taxon>Nematoda</taxon>
        <taxon>Chromadorea</taxon>
        <taxon>Rhabditida</taxon>
        <taxon>Rhabditina</taxon>
        <taxon>Rhabditomorpha</taxon>
        <taxon>Rhabditoidea</taxon>
        <taxon>Rhabditidae</taxon>
        <taxon>Diploscapter</taxon>
    </lineage>
</organism>
<sequence length="684" mass="75966">MEVEVSGVGTSADCQNGNGADQTDTTITLESSPNSNQSTANQTADLIELYEQCANHQSLCESRDSQDSQRDSLNSTPLQIDDEGAIQEISPDEEMELLGPTSEQNSEEPGNSADQEPEQPTPEEIEKEFGKTPIDSDKLKAMRAVARKMLNLKIHSNVQQYVRKIDEQQRHIQNLEAQLKRQQDQLDELSRYARNVARDRSMFEQPLPNMNHPSIKPIIEREVTRRVEQKFRHLVGMPGAHELIKSILEKRNGNQQAQTSRASSSNHVNNARNNYHQPSTLPPRKQVRPASVGQPLNGVHTPSSSKSTQIATRDDSLKQFHNVMLQSGFFESQSINGNRVALSMKLIPIESLNLVSQPEQVWGTSFSYPYSLFRTPQTENVESTSVYSLNINTTISDFIAGYKLHAEVKYKPDRFIHSRKFSKIRLCFVMESALRAQDVYKESWWTSNAFPLSDKGKIVFSVQFKNTEIVKQKMSIYERIAFFALIEMHHPNPNNRKRYVTNLAVFSLIANSQNAASASTDALSSLRASPSVASMSSARTPNSSVRTSTSVSSTKLSNLANQTKSHYLPAREPTDYMPPGAESSRGSQNPSRKRASAPNGDVDMVTLESDDDDIIVESDVKLHPSNRASAPTNGIHKTPTSNPRRSDAPARTNANSGPQSNLSYAPVVIDDLVSVPAAGIKFQG</sequence>
<feature type="compositionally biased region" description="Basic and acidic residues" evidence="2">
    <location>
        <begin position="61"/>
        <end position="70"/>
    </location>
</feature>
<feature type="compositionally biased region" description="Polar residues" evidence="2">
    <location>
        <begin position="300"/>
        <end position="311"/>
    </location>
</feature>
<keyword evidence="4" id="KW-1185">Reference proteome</keyword>
<feature type="compositionally biased region" description="Polar residues" evidence="2">
    <location>
        <begin position="253"/>
        <end position="279"/>
    </location>
</feature>
<dbReference type="EMBL" id="LIAE01007275">
    <property type="protein sequence ID" value="PAV80399.1"/>
    <property type="molecule type" value="Genomic_DNA"/>
</dbReference>
<feature type="region of interest" description="Disordered" evidence="2">
    <location>
        <begin position="98"/>
        <end position="136"/>
    </location>
</feature>
<accession>A0A2A2L2M9</accession>
<comment type="caution">
    <text evidence="3">The sequence shown here is derived from an EMBL/GenBank/DDBJ whole genome shotgun (WGS) entry which is preliminary data.</text>
</comment>
<keyword evidence="1" id="KW-0175">Coiled coil</keyword>
<feature type="region of interest" description="Disordered" evidence="2">
    <location>
        <begin position="622"/>
        <end position="662"/>
    </location>
</feature>
<dbReference type="AlphaFoldDB" id="A0A2A2L2M9"/>
<evidence type="ECO:0000256" key="2">
    <source>
        <dbReference type="SAM" id="MobiDB-lite"/>
    </source>
</evidence>
<evidence type="ECO:0000313" key="3">
    <source>
        <dbReference type="EMBL" id="PAV80399.1"/>
    </source>
</evidence>
<feature type="region of interest" description="Disordered" evidence="2">
    <location>
        <begin position="252"/>
        <end position="311"/>
    </location>
</feature>